<dbReference type="STRING" id="1432141.A0A015LCC3"/>
<protein>
    <recommendedName>
        <fullName evidence="3">HAD-superfamily hydrolase</fullName>
    </recommendedName>
</protein>
<name>A0A015LCC3_RHIIW</name>
<dbReference type="SFLD" id="SFLDS00003">
    <property type="entry name" value="Haloacid_Dehalogenase"/>
    <property type="match status" value="1"/>
</dbReference>
<sequence length="256" mass="29965">MASKIKLITFDAFGTLFRPKNGKIEYFYSKEIAKFGIKLEESLIDKKFRESFRSIYKLYPNYGYDSKLSPKEWWTKVIEKTFIEAGVDKQNLSLILPTLSTNLYNKFTTSETYELYDDTVHVLNELHNNRKIKLGVISNLDERIENIFSSLNIRQYFNFILLSGKFGIEKPDARIFEKAIELGEINTTNKEERRKQILHVGDDKVRDYQGAKNVGISTLLIKRIEDTKSENTIYNNEKNQRDDIIHSLSEIFNYIG</sequence>
<dbReference type="InterPro" id="IPR006439">
    <property type="entry name" value="HAD-SF_hydro_IA"/>
</dbReference>
<dbReference type="SUPFAM" id="SSF56784">
    <property type="entry name" value="HAD-like"/>
    <property type="match status" value="1"/>
</dbReference>
<dbReference type="OMA" id="WWRQLIA"/>
<dbReference type="InterPro" id="IPR011949">
    <property type="entry name" value="HAD-SF_hydro_IA_REG-2-like"/>
</dbReference>
<dbReference type="InterPro" id="IPR051828">
    <property type="entry name" value="HAD-like_hydrolase_domain"/>
</dbReference>
<evidence type="ECO:0000313" key="2">
    <source>
        <dbReference type="Proteomes" id="UP000022910"/>
    </source>
</evidence>
<dbReference type="InterPro" id="IPR044924">
    <property type="entry name" value="HAD-SF_hydro_IA_REG-2-like_cap"/>
</dbReference>
<dbReference type="EMBL" id="JEMT01029290">
    <property type="protein sequence ID" value="EXX52493.1"/>
    <property type="molecule type" value="Genomic_DNA"/>
</dbReference>
<dbReference type="PANTHER" id="PTHR46191">
    <property type="match status" value="1"/>
</dbReference>
<gene>
    <name evidence="1" type="ORF">RirG_252710</name>
</gene>
<dbReference type="Pfam" id="PF00702">
    <property type="entry name" value="Hydrolase"/>
    <property type="match status" value="1"/>
</dbReference>
<dbReference type="HOGENOM" id="CLU_045011_8_0_1"/>
<dbReference type="NCBIfam" id="TIGR02252">
    <property type="entry name" value="DREG-2"/>
    <property type="match status" value="1"/>
</dbReference>
<dbReference type="InterPro" id="IPR023214">
    <property type="entry name" value="HAD_sf"/>
</dbReference>
<dbReference type="PANTHER" id="PTHR46191:SF2">
    <property type="entry name" value="HALOACID DEHALOGENASE-LIKE HYDROLASE DOMAIN-CONTAINING PROTEIN 3"/>
    <property type="match status" value="1"/>
</dbReference>
<organism evidence="1 2">
    <name type="scientific">Rhizophagus irregularis (strain DAOM 197198w)</name>
    <name type="common">Glomus intraradices</name>
    <dbReference type="NCBI Taxonomy" id="1432141"/>
    <lineage>
        <taxon>Eukaryota</taxon>
        <taxon>Fungi</taxon>
        <taxon>Fungi incertae sedis</taxon>
        <taxon>Mucoromycota</taxon>
        <taxon>Glomeromycotina</taxon>
        <taxon>Glomeromycetes</taxon>
        <taxon>Glomerales</taxon>
        <taxon>Glomeraceae</taxon>
        <taxon>Rhizophagus</taxon>
    </lineage>
</organism>
<dbReference type="AlphaFoldDB" id="A0A015LCC3"/>
<dbReference type="Proteomes" id="UP000022910">
    <property type="component" value="Unassembled WGS sequence"/>
</dbReference>
<proteinExistence type="predicted"/>
<dbReference type="Gene3D" id="3.40.50.1000">
    <property type="entry name" value="HAD superfamily/HAD-like"/>
    <property type="match status" value="1"/>
</dbReference>
<comment type="caution">
    <text evidence="1">The sequence shown here is derived from an EMBL/GenBank/DDBJ whole genome shotgun (WGS) entry which is preliminary data.</text>
</comment>
<dbReference type="SFLD" id="SFLDG01129">
    <property type="entry name" value="C1.5:_HAD__Beta-PGM__Phosphata"/>
    <property type="match status" value="1"/>
</dbReference>
<dbReference type="OrthoDB" id="444127at2759"/>
<dbReference type="GO" id="GO:0005634">
    <property type="term" value="C:nucleus"/>
    <property type="evidence" value="ECO:0007669"/>
    <property type="project" value="TreeGrafter"/>
</dbReference>
<dbReference type="GO" id="GO:0016791">
    <property type="term" value="F:phosphatase activity"/>
    <property type="evidence" value="ECO:0007669"/>
    <property type="project" value="UniProtKB-ARBA"/>
</dbReference>
<dbReference type="Gene3D" id="1.10.150.720">
    <property type="entry name" value="Haloacid dehalogenase-like hydrolase"/>
    <property type="match status" value="1"/>
</dbReference>
<keyword evidence="2" id="KW-1185">Reference proteome</keyword>
<evidence type="ECO:0000313" key="1">
    <source>
        <dbReference type="EMBL" id="EXX52493.1"/>
    </source>
</evidence>
<dbReference type="NCBIfam" id="TIGR01549">
    <property type="entry name" value="HAD-SF-IA-v1"/>
    <property type="match status" value="1"/>
</dbReference>
<accession>A0A015LCC3</accession>
<evidence type="ECO:0008006" key="3">
    <source>
        <dbReference type="Google" id="ProtNLM"/>
    </source>
</evidence>
<dbReference type="InterPro" id="IPR036412">
    <property type="entry name" value="HAD-like_sf"/>
</dbReference>
<reference evidence="1 2" key="1">
    <citation type="submission" date="2014-02" db="EMBL/GenBank/DDBJ databases">
        <title>Single nucleus genome sequencing reveals high similarity among nuclei of an endomycorrhizal fungus.</title>
        <authorList>
            <person name="Lin K."/>
            <person name="Geurts R."/>
            <person name="Zhang Z."/>
            <person name="Limpens E."/>
            <person name="Saunders D.G."/>
            <person name="Mu D."/>
            <person name="Pang E."/>
            <person name="Cao H."/>
            <person name="Cha H."/>
            <person name="Lin T."/>
            <person name="Zhou Q."/>
            <person name="Shang Y."/>
            <person name="Li Y."/>
            <person name="Ivanov S."/>
            <person name="Sharma T."/>
            <person name="Velzen R.V."/>
            <person name="Ruijter N.D."/>
            <person name="Aanen D.K."/>
            <person name="Win J."/>
            <person name="Kamoun S."/>
            <person name="Bisseling T."/>
            <person name="Huang S."/>
        </authorList>
    </citation>
    <scope>NUCLEOTIDE SEQUENCE [LARGE SCALE GENOMIC DNA]</scope>
    <source>
        <strain evidence="2">DAOM197198w</strain>
    </source>
</reference>